<proteinExistence type="predicted"/>
<organism evidence="2 3">
    <name type="scientific">Alcanivorax quisquiliarum</name>
    <dbReference type="NCBI Taxonomy" id="2933565"/>
    <lineage>
        <taxon>Bacteria</taxon>
        <taxon>Pseudomonadati</taxon>
        <taxon>Pseudomonadota</taxon>
        <taxon>Gammaproteobacteria</taxon>
        <taxon>Oceanospirillales</taxon>
        <taxon>Alcanivoracaceae</taxon>
        <taxon>Alcanivorax</taxon>
    </lineage>
</organism>
<feature type="transmembrane region" description="Helical" evidence="1">
    <location>
        <begin position="21"/>
        <end position="42"/>
    </location>
</feature>
<feature type="transmembrane region" description="Helical" evidence="1">
    <location>
        <begin position="93"/>
        <end position="115"/>
    </location>
</feature>
<feature type="transmembrane region" description="Helical" evidence="1">
    <location>
        <begin position="127"/>
        <end position="149"/>
    </location>
</feature>
<keyword evidence="1" id="KW-0812">Transmembrane</keyword>
<reference evidence="2" key="1">
    <citation type="submission" date="2022-04" db="EMBL/GenBank/DDBJ databases">
        <title>Alcanivorax sp. CY1518 draft genome sequence.</title>
        <authorList>
            <person name="Zhao G."/>
            <person name="An M."/>
        </authorList>
    </citation>
    <scope>NUCLEOTIDE SEQUENCE</scope>
    <source>
        <strain evidence="2">CY1518</strain>
    </source>
</reference>
<accession>A0ABT0E812</accession>
<dbReference type="EMBL" id="JALKII010000006">
    <property type="protein sequence ID" value="MCK0537982.1"/>
    <property type="molecule type" value="Genomic_DNA"/>
</dbReference>
<comment type="caution">
    <text evidence="2">The sequence shown here is derived from an EMBL/GenBank/DDBJ whole genome shotgun (WGS) entry which is preliminary data.</text>
</comment>
<name>A0ABT0E812_9GAMM</name>
<feature type="transmembrane region" description="Helical" evidence="1">
    <location>
        <begin position="62"/>
        <end position="81"/>
    </location>
</feature>
<dbReference type="Pfam" id="PF10002">
    <property type="entry name" value="DUF2243"/>
    <property type="match status" value="1"/>
</dbReference>
<keyword evidence="3" id="KW-1185">Reference proteome</keyword>
<sequence>MNSNRPVTYSGRKVLTPSWRAAALVGAGMMAAVDEIVFHQILQWHHFYDRGTPALGLLADGLLHALELMAIAGGGCMLLALARRHALHGRAAWSGLLSGAGAFQLFDGIVVHKLLRLHQVRYGVDLFWYDLTWCLSGLLLLLAGLWLLARAKRVQGR</sequence>
<gene>
    <name evidence="2" type="ORF">MU846_09695</name>
</gene>
<dbReference type="Proteomes" id="UP001165524">
    <property type="component" value="Unassembled WGS sequence"/>
</dbReference>
<dbReference type="InterPro" id="IPR018719">
    <property type="entry name" value="DUF2243_membrane"/>
</dbReference>
<evidence type="ECO:0000313" key="3">
    <source>
        <dbReference type="Proteomes" id="UP001165524"/>
    </source>
</evidence>
<evidence type="ECO:0000313" key="2">
    <source>
        <dbReference type="EMBL" id="MCK0537982.1"/>
    </source>
</evidence>
<keyword evidence="1" id="KW-1133">Transmembrane helix</keyword>
<protein>
    <submittedName>
        <fullName evidence="2">DUF2243 domain-containing protein</fullName>
    </submittedName>
</protein>
<dbReference type="RefSeq" id="WP_246952146.1">
    <property type="nucleotide sequence ID" value="NZ_JALKII010000006.1"/>
</dbReference>
<evidence type="ECO:0000256" key="1">
    <source>
        <dbReference type="SAM" id="Phobius"/>
    </source>
</evidence>
<keyword evidence="1" id="KW-0472">Membrane</keyword>